<proteinExistence type="predicted"/>
<dbReference type="KEGG" id="tpol:Mal48_36650"/>
<dbReference type="SUPFAM" id="SSF53474">
    <property type="entry name" value="alpha/beta-Hydrolases"/>
    <property type="match status" value="1"/>
</dbReference>
<dbReference type="Proteomes" id="UP000315724">
    <property type="component" value="Chromosome"/>
</dbReference>
<dbReference type="Gene3D" id="3.40.50.1820">
    <property type="entry name" value="alpha/beta hydrolase"/>
    <property type="match status" value="1"/>
</dbReference>
<protein>
    <submittedName>
        <fullName evidence="3">Alpha/beta hydrolase family protein</fullName>
    </submittedName>
</protein>
<organism evidence="3 4">
    <name type="scientific">Thalassoglobus polymorphus</name>
    <dbReference type="NCBI Taxonomy" id="2527994"/>
    <lineage>
        <taxon>Bacteria</taxon>
        <taxon>Pseudomonadati</taxon>
        <taxon>Planctomycetota</taxon>
        <taxon>Planctomycetia</taxon>
        <taxon>Planctomycetales</taxon>
        <taxon>Planctomycetaceae</taxon>
        <taxon>Thalassoglobus</taxon>
    </lineage>
</organism>
<feature type="region of interest" description="Disordered" evidence="1">
    <location>
        <begin position="1"/>
        <end position="23"/>
    </location>
</feature>
<evidence type="ECO:0000313" key="3">
    <source>
        <dbReference type="EMBL" id="QDT34405.1"/>
    </source>
</evidence>
<keyword evidence="4" id="KW-1185">Reference proteome</keyword>
<dbReference type="InterPro" id="IPR000073">
    <property type="entry name" value="AB_hydrolase_1"/>
</dbReference>
<dbReference type="GO" id="GO:0016787">
    <property type="term" value="F:hydrolase activity"/>
    <property type="evidence" value="ECO:0007669"/>
    <property type="project" value="UniProtKB-KW"/>
</dbReference>
<evidence type="ECO:0000259" key="2">
    <source>
        <dbReference type="Pfam" id="PF12697"/>
    </source>
</evidence>
<feature type="domain" description="AB hydrolase-1" evidence="2">
    <location>
        <begin position="59"/>
        <end position="288"/>
    </location>
</feature>
<accession>A0A517QS16</accession>
<sequence>MSDQPSSEVAPIEEQREPCPTPLESQDIVHSFQEEMRQGPVAFEGGTVTATQFGSGPPLIFLPGTLGTPRLYALTAWLLRNDRQCWLLDHPQFDKNPPESELVAKSADAYASVLTELFGGPVDIYASTFTVPICLRMMSTTPNVVKKAALQSGWMEGTLTTAERLLLKIGKRLPVTMRRVPGWVSTQIQNHRPWFPPFDKTRFSFLLGETYQTNVSDASRRMLASTHTDLRERVKEIPHEILILRTEGDGQYITDQQEWLNKQLTNSQVSWMHTSGHYPYLTHPHRLVKSLREFFEIPKSETA</sequence>
<dbReference type="Pfam" id="PF12697">
    <property type="entry name" value="Abhydrolase_6"/>
    <property type="match status" value="1"/>
</dbReference>
<dbReference type="AlphaFoldDB" id="A0A517QS16"/>
<gene>
    <name evidence="3" type="ORF">Mal48_36650</name>
</gene>
<reference evidence="3 4" key="1">
    <citation type="submission" date="2019-02" db="EMBL/GenBank/DDBJ databases">
        <title>Deep-cultivation of Planctomycetes and their phenomic and genomic characterization uncovers novel biology.</title>
        <authorList>
            <person name="Wiegand S."/>
            <person name="Jogler M."/>
            <person name="Boedeker C."/>
            <person name="Pinto D."/>
            <person name="Vollmers J."/>
            <person name="Rivas-Marin E."/>
            <person name="Kohn T."/>
            <person name="Peeters S.H."/>
            <person name="Heuer A."/>
            <person name="Rast P."/>
            <person name="Oberbeckmann S."/>
            <person name="Bunk B."/>
            <person name="Jeske O."/>
            <person name="Meyerdierks A."/>
            <person name="Storesund J.E."/>
            <person name="Kallscheuer N."/>
            <person name="Luecker S."/>
            <person name="Lage O.M."/>
            <person name="Pohl T."/>
            <person name="Merkel B.J."/>
            <person name="Hornburger P."/>
            <person name="Mueller R.-W."/>
            <person name="Bruemmer F."/>
            <person name="Labrenz M."/>
            <person name="Spormann A.M."/>
            <person name="Op den Camp H."/>
            <person name="Overmann J."/>
            <person name="Amann R."/>
            <person name="Jetten M.S.M."/>
            <person name="Mascher T."/>
            <person name="Medema M.H."/>
            <person name="Devos D.P."/>
            <person name="Kaster A.-K."/>
            <person name="Ovreas L."/>
            <person name="Rohde M."/>
            <person name="Galperin M.Y."/>
            <person name="Jogler C."/>
        </authorList>
    </citation>
    <scope>NUCLEOTIDE SEQUENCE [LARGE SCALE GENOMIC DNA]</scope>
    <source>
        <strain evidence="3 4">Mal48</strain>
    </source>
</reference>
<dbReference type="EMBL" id="CP036267">
    <property type="protein sequence ID" value="QDT34405.1"/>
    <property type="molecule type" value="Genomic_DNA"/>
</dbReference>
<evidence type="ECO:0000256" key="1">
    <source>
        <dbReference type="SAM" id="MobiDB-lite"/>
    </source>
</evidence>
<dbReference type="InterPro" id="IPR029058">
    <property type="entry name" value="AB_hydrolase_fold"/>
</dbReference>
<keyword evidence="3" id="KW-0378">Hydrolase</keyword>
<dbReference type="OrthoDB" id="268106at2"/>
<name>A0A517QS16_9PLAN</name>
<dbReference type="RefSeq" id="WP_145202303.1">
    <property type="nucleotide sequence ID" value="NZ_CP036267.1"/>
</dbReference>
<evidence type="ECO:0000313" key="4">
    <source>
        <dbReference type="Proteomes" id="UP000315724"/>
    </source>
</evidence>